<sequence length="30" mass="3440">MNSVSSSHFSPEQLMSRQHYKCIFKASVLP</sequence>
<reference evidence="1" key="2">
    <citation type="journal article" date="2015" name="Fish Shellfish Immunol.">
        <title>Early steps in the European eel (Anguilla anguilla)-Vibrio vulnificus interaction in the gills: Role of the RtxA13 toxin.</title>
        <authorList>
            <person name="Callol A."/>
            <person name="Pajuelo D."/>
            <person name="Ebbesson L."/>
            <person name="Teles M."/>
            <person name="MacKenzie S."/>
            <person name="Amaro C."/>
        </authorList>
    </citation>
    <scope>NUCLEOTIDE SEQUENCE</scope>
</reference>
<protein>
    <submittedName>
        <fullName evidence="1">Uncharacterized protein</fullName>
    </submittedName>
</protein>
<dbReference type="EMBL" id="GBXM01100697">
    <property type="protein sequence ID" value="JAH07880.1"/>
    <property type="molecule type" value="Transcribed_RNA"/>
</dbReference>
<organism evidence="1">
    <name type="scientific">Anguilla anguilla</name>
    <name type="common">European freshwater eel</name>
    <name type="synonym">Muraena anguilla</name>
    <dbReference type="NCBI Taxonomy" id="7936"/>
    <lineage>
        <taxon>Eukaryota</taxon>
        <taxon>Metazoa</taxon>
        <taxon>Chordata</taxon>
        <taxon>Craniata</taxon>
        <taxon>Vertebrata</taxon>
        <taxon>Euteleostomi</taxon>
        <taxon>Actinopterygii</taxon>
        <taxon>Neopterygii</taxon>
        <taxon>Teleostei</taxon>
        <taxon>Anguilliformes</taxon>
        <taxon>Anguillidae</taxon>
        <taxon>Anguilla</taxon>
    </lineage>
</organism>
<proteinExistence type="predicted"/>
<evidence type="ECO:0000313" key="1">
    <source>
        <dbReference type="EMBL" id="JAH07880.1"/>
    </source>
</evidence>
<dbReference type="EMBL" id="GBXM01049149">
    <property type="protein sequence ID" value="JAH59428.1"/>
    <property type="molecule type" value="Transcribed_RNA"/>
</dbReference>
<accession>A0A0E9PUX4</accession>
<name>A0A0E9PUX4_ANGAN</name>
<dbReference type="AlphaFoldDB" id="A0A0E9PUX4"/>
<reference evidence="1" key="1">
    <citation type="submission" date="2014-11" db="EMBL/GenBank/DDBJ databases">
        <authorList>
            <person name="Amaro Gonzalez C."/>
        </authorList>
    </citation>
    <scope>NUCLEOTIDE SEQUENCE</scope>
</reference>